<organism evidence="1 2">
    <name type="scientific">Streptomyces milbemycinicus</name>
    <dbReference type="NCBI Taxonomy" id="476552"/>
    <lineage>
        <taxon>Bacteria</taxon>
        <taxon>Bacillati</taxon>
        <taxon>Actinomycetota</taxon>
        <taxon>Actinomycetes</taxon>
        <taxon>Kitasatosporales</taxon>
        <taxon>Streptomycetaceae</taxon>
        <taxon>Streptomyces</taxon>
    </lineage>
</organism>
<keyword evidence="2" id="KW-1185">Reference proteome</keyword>
<dbReference type="SUPFAM" id="SSF75169">
    <property type="entry name" value="DsrEFH-like"/>
    <property type="match status" value="1"/>
</dbReference>
<accession>A0ABW8LZ78</accession>
<name>A0ABW8LZ78_9ACTN</name>
<reference evidence="1 2" key="1">
    <citation type="submission" date="2024-11" db="EMBL/GenBank/DDBJ databases">
        <title>The Natural Products Discovery Center: Release of the First 8490 Sequenced Strains for Exploring Actinobacteria Biosynthetic Diversity.</title>
        <authorList>
            <person name="Kalkreuter E."/>
            <person name="Kautsar S.A."/>
            <person name="Yang D."/>
            <person name="Bader C.D."/>
            <person name="Teijaro C.N."/>
            <person name="Fluegel L."/>
            <person name="Davis C.M."/>
            <person name="Simpson J.R."/>
            <person name="Lauterbach L."/>
            <person name="Steele A.D."/>
            <person name="Gui C."/>
            <person name="Meng S."/>
            <person name="Li G."/>
            <person name="Viehrig K."/>
            <person name="Ye F."/>
            <person name="Su P."/>
            <person name="Kiefer A.F."/>
            <person name="Nichols A."/>
            <person name="Cepeda A.J."/>
            <person name="Yan W."/>
            <person name="Fan B."/>
            <person name="Jiang Y."/>
            <person name="Adhikari A."/>
            <person name="Zheng C.-J."/>
            <person name="Schuster L."/>
            <person name="Cowan T.M."/>
            <person name="Smanski M.J."/>
            <person name="Chevrette M.G."/>
            <person name="De Carvalho L.P.S."/>
            <person name="Shen B."/>
        </authorList>
    </citation>
    <scope>NUCLEOTIDE SEQUENCE [LARGE SCALE GENOMIC DNA]</scope>
    <source>
        <strain evidence="1 2">NPDC020863</strain>
    </source>
</reference>
<dbReference type="EMBL" id="JBJDQH010000016">
    <property type="protein sequence ID" value="MFK4271235.1"/>
    <property type="molecule type" value="Genomic_DNA"/>
</dbReference>
<gene>
    <name evidence="1" type="ORF">ACI2L5_40890</name>
</gene>
<evidence type="ECO:0000313" key="2">
    <source>
        <dbReference type="Proteomes" id="UP001620295"/>
    </source>
</evidence>
<evidence type="ECO:0008006" key="3">
    <source>
        <dbReference type="Google" id="ProtNLM"/>
    </source>
</evidence>
<dbReference type="Proteomes" id="UP001620295">
    <property type="component" value="Unassembled WGS sequence"/>
</dbReference>
<dbReference type="Gene3D" id="3.40.1260.10">
    <property type="entry name" value="DsrEFH-like"/>
    <property type="match status" value="1"/>
</dbReference>
<comment type="caution">
    <text evidence="1">The sequence shown here is derived from an EMBL/GenBank/DDBJ whole genome shotgun (WGS) entry which is preliminary data.</text>
</comment>
<dbReference type="InterPro" id="IPR027396">
    <property type="entry name" value="DsrEFH-like"/>
</dbReference>
<protein>
    <recommendedName>
        <fullName evidence="3">DsrE family protein</fullName>
    </recommendedName>
</protein>
<evidence type="ECO:0000313" key="1">
    <source>
        <dbReference type="EMBL" id="MFK4271235.1"/>
    </source>
</evidence>
<proteinExistence type="predicted"/>
<dbReference type="RefSeq" id="WP_404748282.1">
    <property type="nucleotide sequence ID" value="NZ_JBJDQH010000016.1"/>
</dbReference>
<sequence>MTDHPLDQPLDHLLVESGGAESGPACERFVGDAVRLLQDGHRVVLFLVENGVTAAVPGASPRVATFLRDGGELWVDTFSAAQRALPAEDLLPGSRLVDMDEVADRLLEPRLRAVWH</sequence>